<dbReference type="GO" id="GO:0005634">
    <property type="term" value="C:nucleus"/>
    <property type="evidence" value="ECO:0007669"/>
    <property type="project" value="UniProtKB-SubCell"/>
</dbReference>
<keyword evidence="9 15" id="KW-0067">ATP-binding</keyword>
<evidence type="ECO:0000256" key="7">
    <source>
        <dbReference type="ARBA" id="ARBA00022801"/>
    </source>
</evidence>
<dbReference type="EC" id="3.6.4.12" evidence="16"/>
<dbReference type="GO" id="GO:0000727">
    <property type="term" value="P:double-strand break repair via break-induced replication"/>
    <property type="evidence" value="ECO:0007669"/>
    <property type="project" value="TreeGrafter"/>
</dbReference>
<evidence type="ECO:0000256" key="4">
    <source>
        <dbReference type="ARBA" id="ARBA00022454"/>
    </source>
</evidence>
<comment type="catalytic activity">
    <reaction evidence="14">
        <text>ATP + H2O = ADP + phosphate + H(+)</text>
        <dbReference type="Rhea" id="RHEA:13065"/>
        <dbReference type="ChEBI" id="CHEBI:15377"/>
        <dbReference type="ChEBI" id="CHEBI:15378"/>
        <dbReference type="ChEBI" id="CHEBI:30616"/>
        <dbReference type="ChEBI" id="CHEBI:43474"/>
        <dbReference type="ChEBI" id="CHEBI:456216"/>
        <dbReference type="EC" id="3.6.4.12"/>
    </reaction>
    <physiologicalReaction direction="left-to-right" evidence="14">
        <dbReference type="Rhea" id="RHEA:13066"/>
    </physiologicalReaction>
</comment>
<dbReference type="PANTHER" id="PTHR11630">
    <property type="entry name" value="DNA REPLICATION LICENSING FACTOR MCM FAMILY MEMBER"/>
    <property type="match status" value="1"/>
</dbReference>
<sequence>MSGKDYVADREKIKSFLTDFYATGDRGKKEFVYAKQLVNLAHREQVALTIDLDDVEDYDSSLAEAIMQNARRYSNLFADVVYEMLPDYKQKEVLAKDALDVYIEHRMLMENRSRQPGDVRDPRNKYPPELMRRYEVYFKMPSATKPLSVRDVKAGCIGKLVTVKGIVTRCTEVKPIMCVATYTCDQCGSETYQPINSPSFMPLVTCPSDDCRVNRSGGRLYLQTRGSKFIKFQELKIQEHSDQVPVGNIPRSMTVYVRGELTRSALPEPDFYAKLAGSIAPEIYGHEDVKKALLLLLVGGIDRHPNGMKIRGNINICLMGDPGVAKSQLLSYIDRLAPRSQYTTGRGSSGVGLTASVMKDPLTGEMTLEGGALVLADRGVCCIDEFDKMMDSDRTAIHEVMEQQTISIAKAGIMTTLNARTSILAAANPAYGRYNPKRSIEQNVQLPAALLSRFDLLWLIQDKPDRENDLRLANHITFVHKNCTEPPQGTHKPLDMRLMRRYIALCKSKQPVVPEELTDYIVSAYVEMRKEARNSKDATFMSPRTLLAILRLSTALARLRLVEVVEKDDVNEAMRLMEMSRDSLVQHTESGGRVQTVTDKIFALIRDMVTESGGKTVKMADAVERCASRGFRPNQIEEAIEEYEELNVWQVNQARTKITFV</sequence>
<dbReference type="InterPro" id="IPR003593">
    <property type="entry name" value="AAA+_ATPase"/>
</dbReference>
<evidence type="ECO:0000256" key="12">
    <source>
        <dbReference type="ARBA" id="ARBA00023242"/>
    </source>
</evidence>
<dbReference type="FunFam" id="2.20.28.10:FF:000004">
    <property type="entry name" value="DNA replication licensing factor MCM7"/>
    <property type="match status" value="1"/>
</dbReference>
<feature type="domain" description="MCM C-terminal AAA(+) ATPase" evidence="17">
    <location>
        <begin position="271"/>
        <end position="476"/>
    </location>
</feature>
<comment type="subcellular location">
    <subcellularLocation>
        <location evidence="2">Chromosome</location>
    </subcellularLocation>
    <subcellularLocation>
        <location evidence="1 16">Nucleus</location>
    </subcellularLocation>
</comment>
<reference evidence="18" key="2">
    <citation type="submission" date="2021-09" db="EMBL/GenBank/DDBJ databases">
        <authorList>
            <person name="Jia N."/>
            <person name="Wang J."/>
            <person name="Shi W."/>
            <person name="Du L."/>
            <person name="Sun Y."/>
            <person name="Zhan W."/>
            <person name="Jiang J."/>
            <person name="Wang Q."/>
            <person name="Zhang B."/>
            <person name="Ji P."/>
            <person name="Sakyi L.B."/>
            <person name="Cui X."/>
            <person name="Yuan T."/>
            <person name="Jiang B."/>
            <person name="Yang W."/>
            <person name="Lam T.T.-Y."/>
            <person name="Chang Q."/>
            <person name="Ding S."/>
            <person name="Wang X."/>
            <person name="Zhu J."/>
            <person name="Ruan X."/>
            <person name="Zhao L."/>
            <person name="Wei J."/>
            <person name="Que T."/>
            <person name="Du C."/>
            <person name="Cheng J."/>
            <person name="Dai P."/>
            <person name="Han X."/>
            <person name="Huang E."/>
            <person name="Gao Y."/>
            <person name="Liu J."/>
            <person name="Shao H."/>
            <person name="Ye R."/>
            <person name="Li L."/>
            <person name="Wei W."/>
            <person name="Wang X."/>
            <person name="Wang C."/>
            <person name="Huo Q."/>
            <person name="Li W."/>
            <person name="Guo W."/>
            <person name="Chen H."/>
            <person name="Chen S."/>
            <person name="Zhou L."/>
            <person name="Zhou L."/>
            <person name="Ni X."/>
            <person name="Tian J."/>
            <person name="Zhou Y."/>
            <person name="Sheng Y."/>
            <person name="Liu T."/>
            <person name="Pan Y."/>
            <person name="Xia L."/>
            <person name="Li J."/>
            <person name="Zhao F."/>
            <person name="Cao W."/>
        </authorList>
    </citation>
    <scope>NUCLEOTIDE SEQUENCE</scope>
    <source>
        <strain evidence="18">Rsan-2018</strain>
        <tissue evidence="18">Larvae</tissue>
    </source>
</reference>
<evidence type="ECO:0000256" key="6">
    <source>
        <dbReference type="ARBA" id="ARBA00022741"/>
    </source>
</evidence>
<dbReference type="PRINTS" id="PR01663">
    <property type="entry name" value="MCMPROTEIN7"/>
</dbReference>
<dbReference type="Gene3D" id="2.20.28.10">
    <property type="match status" value="1"/>
</dbReference>
<evidence type="ECO:0000256" key="10">
    <source>
        <dbReference type="ARBA" id="ARBA00022843"/>
    </source>
</evidence>
<dbReference type="GO" id="GO:0005694">
    <property type="term" value="C:chromosome"/>
    <property type="evidence" value="ECO:0007669"/>
    <property type="project" value="UniProtKB-SubCell"/>
</dbReference>
<evidence type="ECO:0000313" key="18">
    <source>
        <dbReference type="EMBL" id="KAH7961870.1"/>
    </source>
</evidence>
<dbReference type="SMART" id="SM00350">
    <property type="entry name" value="MCM"/>
    <property type="match status" value="1"/>
</dbReference>
<keyword evidence="6 15" id="KW-0547">Nucleotide-binding</keyword>
<dbReference type="GO" id="GO:0006271">
    <property type="term" value="P:DNA strand elongation involved in DNA replication"/>
    <property type="evidence" value="ECO:0007669"/>
    <property type="project" value="TreeGrafter"/>
</dbReference>
<evidence type="ECO:0000256" key="2">
    <source>
        <dbReference type="ARBA" id="ARBA00004286"/>
    </source>
</evidence>
<dbReference type="PROSITE" id="PS50051">
    <property type="entry name" value="MCM_2"/>
    <property type="match status" value="1"/>
</dbReference>
<protein>
    <recommendedName>
        <fullName evidence="16">DNA replication licensing factor MCM7</fullName>
        <ecNumber evidence="16">3.6.4.12</ecNumber>
    </recommendedName>
</protein>
<dbReference type="Pfam" id="PF17855">
    <property type="entry name" value="MCM_lid"/>
    <property type="match status" value="1"/>
</dbReference>
<comment type="caution">
    <text evidence="18">The sequence shown here is derived from an EMBL/GenBank/DDBJ whole genome shotgun (WGS) entry which is preliminary data.</text>
</comment>
<comment type="similarity">
    <text evidence="3 15">Belongs to the MCM family.</text>
</comment>
<keyword evidence="8 16" id="KW-0347">Helicase</keyword>
<evidence type="ECO:0000256" key="9">
    <source>
        <dbReference type="ARBA" id="ARBA00022840"/>
    </source>
</evidence>
<evidence type="ECO:0000313" key="19">
    <source>
        <dbReference type="Proteomes" id="UP000821837"/>
    </source>
</evidence>
<dbReference type="InterPro" id="IPR027417">
    <property type="entry name" value="P-loop_NTPase"/>
</dbReference>
<keyword evidence="4" id="KW-0158">Chromosome</keyword>
<dbReference type="Gene3D" id="3.40.50.300">
    <property type="entry name" value="P-loop containing nucleotide triphosphate hydrolases"/>
    <property type="match status" value="1"/>
</dbReference>
<dbReference type="FunFam" id="3.40.50.300:FF:000288">
    <property type="entry name" value="DNA replication licensing factor MCM7"/>
    <property type="match status" value="1"/>
</dbReference>
<dbReference type="PROSITE" id="PS00847">
    <property type="entry name" value="MCM_1"/>
    <property type="match status" value="1"/>
</dbReference>
<gene>
    <name evidence="16" type="primary">MCM7</name>
    <name evidence="18" type="ORF">HPB52_012978</name>
</gene>
<dbReference type="GO" id="GO:0042555">
    <property type="term" value="C:MCM complex"/>
    <property type="evidence" value="ECO:0007669"/>
    <property type="project" value="InterPro"/>
</dbReference>
<evidence type="ECO:0000256" key="8">
    <source>
        <dbReference type="ARBA" id="ARBA00022806"/>
    </source>
</evidence>
<dbReference type="Pfam" id="PF00493">
    <property type="entry name" value="MCM"/>
    <property type="match status" value="1"/>
</dbReference>
<name>A0A9D4Q0T2_RHISA</name>
<dbReference type="GO" id="GO:0006270">
    <property type="term" value="P:DNA replication initiation"/>
    <property type="evidence" value="ECO:0007669"/>
    <property type="project" value="InterPro"/>
</dbReference>
<dbReference type="CDD" id="cd17758">
    <property type="entry name" value="MCM7"/>
    <property type="match status" value="1"/>
</dbReference>
<evidence type="ECO:0000256" key="15">
    <source>
        <dbReference type="RuleBase" id="RU004070"/>
    </source>
</evidence>
<evidence type="ECO:0000256" key="11">
    <source>
        <dbReference type="ARBA" id="ARBA00023125"/>
    </source>
</evidence>
<dbReference type="Pfam" id="PF14551">
    <property type="entry name" value="MCM_N"/>
    <property type="match status" value="1"/>
</dbReference>
<dbReference type="Gene3D" id="3.30.1640.10">
    <property type="entry name" value="mini-chromosome maintenance (MCM) complex, chain A, domain 1"/>
    <property type="match status" value="1"/>
</dbReference>
<dbReference type="FunFam" id="3.30.1640.10:FF:000007">
    <property type="entry name" value="DNA replication licensing factor MCM7"/>
    <property type="match status" value="1"/>
</dbReference>
<dbReference type="InterPro" id="IPR001208">
    <property type="entry name" value="MCM_dom"/>
</dbReference>
<dbReference type="GO" id="GO:0003697">
    <property type="term" value="F:single-stranded DNA binding"/>
    <property type="evidence" value="ECO:0007669"/>
    <property type="project" value="TreeGrafter"/>
</dbReference>
<evidence type="ECO:0000256" key="1">
    <source>
        <dbReference type="ARBA" id="ARBA00004123"/>
    </source>
</evidence>
<dbReference type="InterPro" id="IPR033762">
    <property type="entry name" value="MCM_OB"/>
</dbReference>
<dbReference type="GO" id="GO:0005524">
    <property type="term" value="F:ATP binding"/>
    <property type="evidence" value="ECO:0007669"/>
    <property type="project" value="UniProtKB-KW"/>
</dbReference>
<dbReference type="InterPro" id="IPR012340">
    <property type="entry name" value="NA-bd_OB-fold"/>
</dbReference>
<dbReference type="InterPro" id="IPR031327">
    <property type="entry name" value="MCM"/>
</dbReference>
<dbReference type="Pfam" id="PF24901">
    <property type="entry name" value="WHD_MCM7"/>
    <property type="match status" value="1"/>
</dbReference>
<dbReference type="SUPFAM" id="SSF50249">
    <property type="entry name" value="Nucleic acid-binding proteins"/>
    <property type="match status" value="1"/>
</dbReference>
<dbReference type="Pfam" id="PF17207">
    <property type="entry name" value="MCM_OB"/>
    <property type="match status" value="1"/>
</dbReference>
<organism evidence="18 19">
    <name type="scientific">Rhipicephalus sanguineus</name>
    <name type="common">Brown dog tick</name>
    <name type="synonym">Ixodes sanguineus</name>
    <dbReference type="NCBI Taxonomy" id="34632"/>
    <lineage>
        <taxon>Eukaryota</taxon>
        <taxon>Metazoa</taxon>
        <taxon>Ecdysozoa</taxon>
        <taxon>Arthropoda</taxon>
        <taxon>Chelicerata</taxon>
        <taxon>Arachnida</taxon>
        <taxon>Acari</taxon>
        <taxon>Parasitiformes</taxon>
        <taxon>Ixodida</taxon>
        <taxon>Ixodoidea</taxon>
        <taxon>Ixodidae</taxon>
        <taxon>Rhipicephalinae</taxon>
        <taxon>Rhipicephalus</taxon>
        <taxon>Rhipicephalus</taxon>
    </lineage>
</organism>
<keyword evidence="13 16" id="KW-0131">Cell cycle</keyword>
<evidence type="ECO:0000256" key="16">
    <source>
        <dbReference type="RuleBase" id="RU365012"/>
    </source>
</evidence>
<dbReference type="VEuPathDB" id="VectorBase:RSAN_026730"/>
<dbReference type="InterPro" id="IPR027925">
    <property type="entry name" value="MCM_N"/>
</dbReference>
<keyword evidence="7 16" id="KW-0378">Hydrolase</keyword>
<keyword evidence="12 16" id="KW-0539">Nucleus</keyword>
<evidence type="ECO:0000256" key="5">
    <source>
        <dbReference type="ARBA" id="ARBA00022705"/>
    </source>
</evidence>
<dbReference type="EMBL" id="JABSTV010001249">
    <property type="protein sequence ID" value="KAH7961870.1"/>
    <property type="molecule type" value="Genomic_DNA"/>
</dbReference>
<evidence type="ECO:0000259" key="17">
    <source>
        <dbReference type="PROSITE" id="PS50051"/>
    </source>
</evidence>
<dbReference type="AlphaFoldDB" id="A0A9D4Q0T2"/>
<dbReference type="InterPro" id="IPR008050">
    <property type="entry name" value="MCM7"/>
</dbReference>
<accession>A0A9D4Q0T2</accession>
<keyword evidence="10" id="KW-0832">Ubl conjugation</keyword>
<reference evidence="18" key="1">
    <citation type="journal article" date="2020" name="Cell">
        <title>Large-Scale Comparative Analyses of Tick Genomes Elucidate Their Genetic Diversity and Vector Capacities.</title>
        <authorList>
            <consortium name="Tick Genome and Microbiome Consortium (TIGMIC)"/>
            <person name="Jia N."/>
            <person name="Wang J."/>
            <person name="Shi W."/>
            <person name="Du L."/>
            <person name="Sun Y."/>
            <person name="Zhan W."/>
            <person name="Jiang J.F."/>
            <person name="Wang Q."/>
            <person name="Zhang B."/>
            <person name="Ji P."/>
            <person name="Bell-Sakyi L."/>
            <person name="Cui X.M."/>
            <person name="Yuan T.T."/>
            <person name="Jiang B.G."/>
            <person name="Yang W.F."/>
            <person name="Lam T.T."/>
            <person name="Chang Q.C."/>
            <person name="Ding S.J."/>
            <person name="Wang X.J."/>
            <person name="Zhu J.G."/>
            <person name="Ruan X.D."/>
            <person name="Zhao L."/>
            <person name="Wei J.T."/>
            <person name="Ye R.Z."/>
            <person name="Que T.C."/>
            <person name="Du C.H."/>
            <person name="Zhou Y.H."/>
            <person name="Cheng J.X."/>
            <person name="Dai P.F."/>
            <person name="Guo W.B."/>
            <person name="Han X.H."/>
            <person name="Huang E.J."/>
            <person name="Li L.F."/>
            <person name="Wei W."/>
            <person name="Gao Y.C."/>
            <person name="Liu J.Z."/>
            <person name="Shao H.Z."/>
            <person name="Wang X."/>
            <person name="Wang C.C."/>
            <person name="Yang T.C."/>
            <person name="Huo Q.B."/>
            <person name="Li W."/>
            <person name="Chen H.Y."/>
            <person name="Chen S.E."/>
            <person name="Zhou L.G."/>
            <person name="Ni X.B."/>
            <person name="Tian J.H."/>
            <person name="Sheng Y."/>
            <person name="Liu T."/>
            <person name="Pan Y.S."/>
            <person name="Xia L.Y."/>
            <person name="Li J."/>
            <person name="Zhao F."/>
            <person name="Cao W.C."/>
        </authorList>
    </citation>
    <scope>NUCLEOTIDE SEQUENCE</scope>
    <source>
        <strain evidence="18">Rsan-2018</strain>
    </source>
</reference>
<evidence type="ECO:0000256" key="13">
    <source>
        <dbReference type="ARBA" id="ARBA00023306"/>
    </source>
</evidence>
<keyword evidence="19" id="KW-1185">Reference proteome</keyword>
<dbReference type="PRINTS" id="PR01657">
    <property type="entry name" value="MCMFAMILY"/>
</dbReference>
<dbReference type="Gene3D" id="2.40.50.140">
    <property type="entry name" value="Nucleic acid-binding proteins"/>
    <property type="match status" value="1"/>
</dbReference>
<dbReference type="PANTHER" id="PTHR11630:SF26">
    <property type="entry name" value="DNA REPLICATION LICENSING FACTOR MCM7"/>
    <property type="match status" value="1"/>
</dbReference>
<evidence type="ECO:0000256" key="14">
    <source>
        <dbReference type="ARBA" id="ARBA00048432"/>
    </source>
</evidence>
<dbReference type="SMART" id="SM00382">
    <property type="entry name" value="AAA"/>
    <property type="match status" value="1"/>
</dbReference>
<keyword evidence="5 16" id="KW-0235">DNA replication</keyword>
<dbReference type="GO" id="GO:0017116">
    <property type="term" value="F:single-stranded DNA helicase activity"/>
    <property type="evidence" value="ECO:0007669"/>
    <property type="project" value="TreeGrafter"/>
</dbReference>
<dbReference type="VEuPathDB" id="VectorBase:RSAN_030176"/>
<dbReference type="SUPFAM" id="SSF52540">
    <property type="entry name" value="P-loop containing nucleoside triphosphate hydrolases"/>
    <property type="match status" value="1"/>
</dbReference>
<evidence type="ECO:0000256" key="3">
    <source>
        <dbReference type="ARBA" id="ARBA00008010"/>
    </source>
</evidence>
<comment type="function">
    <text evidence="16">Acts as component of the MCM2-7 complex (MCM complex) which is the replicative helicase essential for 'once per cell cycle' DNA replication initiation and elongation in eukaryotic cells. The active ATPase sites in the MCM2-7 ring are formed through the interaction surfaces of two neighboring subunits such that a critical structure of a conserved arginine finger motif is provided in trans relative to the ATP-binding site of the Walker A box of the adjacent subunit. The six ATPase active sites, however, are likely to contribute differentially to the complex helicase activity.</text>
</comment>
<dbReference type="Proteomes" id="UP000821837">
    <property type="component" value="Chromosome 3"/>
</dbReference>
<dbReference type="OrthoDB" id="5920525at2759"/>
<proteinExistence type="inferred from homology"/>
<dbReference type="InterPro" id="IPR041562">
    <property type="entry name" value="MCM_lid"/>
</dbReference>
<dbReference type="InterPro" id="IPR018525">
    <property type="entry name" value="MCM_CS"/>
</dbReference>
<dbReference type="GO" id="GO:0016787">
    <property type="term" value="F:hydrolase activity"/>
    <property type="evidence" value="ECO:0007669"/>
    <property type="project" value="UniProtKB-KW"/>
</dbReference>
<keyword evidence="11 15" id="KW-0238">DNA-binding</keyword>